<dbReference type="EMBL" id="JACHHG010000011">
    <property type="protein sequence ID" value="MBB6099431.1"/>
    <property type="molecule type" value="Genomic_DNA"/>
</dbReference>
<dbReference type="InterPro" id="IPR014776">
    <property type="entry name" value="4pyrrole_Mease_sub2"/>
</dbReference>
<gene>
    <name evidence="8" type="ORF">HNR42_002872</name>
</gene>
<comment type="caution">
    <text evidence="8">The sequence shown here is derived from an EMBL/GenBank/DDBJ whole genome shotgun (WGS) entry which is preliminary data.</text>
</comment>
<dbReference type="GO" id="GO:0019354">
    <property type="term" value="P:siroheme biosynthetic process"/>
    <property type="evidence" value="ECO:0007669"/>
    <property type="project" value="InterPro"/>
</dbReference>
<dbReference type="Proteomes" id="UP000569951">
    <property type="component" value="Unassembled WGS sequence"/>
</dbReference>
<dbReference type="InterPro" id="IPR050161">
    <property type="entry name" value="Siro_Cobalamin_biosynth"/>
</dbReference>
<dbReference type="CDD" id="cd06578">
    <property type="entry name" value="HemD"/>
    <property type="match status" value="1"/>
</dbReference>
<evidence type="ECO:0000256" key="3">
    <source>
        <dbReference type="ARBA" id="ARBA00022679"/>
    </source>
</evidence>
<dbReference type="CDD" id="cd11642">
    <property type="entry name" value="SUMT"/>
    <property type="match status" value="1"/>
</dbReference>
<dbReference type="PANTHER" id="PTHR45790">
    <property type="entry name" value="SIROHEME SYNTHASE-RELATED"/>
    <property type="match status" value="1"/>
</dbReference>
<keyword evidence="8" id="KW-0456">Lyase</keyword>
<dbReference type="EC" id="2.1.1.107" evidence="1"/>
<dbReference type="NCBIfam" id="TIGR01469">
    <property type="entry name" value="cobA_cysG_Cterm"/>
    <property type="match status" value="1"/>
</dbReference>
<feature type="domain" description="Tetrapyrrole methylase" evidence="6">
    <location>
        <begin position="5"/>
        <end position="215"/>
    </location>
</feature>
<dbReference type="InterPro" id="IPR006366">
    <property type="entry name" value="CobA/CysG_C"/>
</dbReference>
<keyword evidence="4" id="KW-0949">S-adenosyl-L-methionine</keyword>
<dbReference type="Gene3D" id="3.40.1010.10">
    <property type="entry name" value="Cobalt-precorrin-4 Transmethylase, Domain 1"/>
    <property type="match status" value="1"/>
</dbReference>
<protein>
    <recommendedName>
        <fullName evidence="1">uroporphyrinogen-III C-methyltransferase</fullName>
        <ecNumber evidence="1">2.1.1.107</ecNumber>
    </recommendedName>
</protein>
<evidence type="ECO:0000256" key="5">
    <source>
        <dbReference type="ARBA" id="ARBA00023244"/>
    </source>
</evidence>
<keyword evidence="2 8" id="KW-0489">Methyltransferase</keyword>
<dbReference type="InterPro" id="IPR036108">
    <property type="entry name" value="4pyrrol_syn_uPrphyn_synt_sf"/>
</dbReference>
<dbReference type="SUPFAM" id="SSF69618">
    <property type="entry name" value="HemD-like"/>
    <property type="match status" value="1"/>
</dbReference>
<keyword evidence="3 8" id="KW-0808">Transferase</keyword>
<evidence type="ECO:0000256" key="2">
    <source>
        <dbReference type="ARBA" id="ARBA00022603"/>
    </source>
</evidence>
<evidence type="ECO:0000256" key="4">
    <source>
        <dbReference type="ARBA" id="ARBA00022691"/>
    </source>
</evidence>
<dbReference type="InterPro" id="IPR014777">
    <property type="entry name" value="4pyrrole_Mease_sub1"/>
</dbReference>
<dbReference type="GO" id="GO:0004852">
    <property type="term" value="F:uroporphyrinogen-III synthase activity"/>
    <property type="evidence" value="ECO:0007669"/>
    <property type="project" value="InterPro"/>
</dbReference>
<dbReference type="PANTHER" id="PTHR45790:SF3">
    <property type="entry name" value="S-ADENOSYL-L-METHIONINE-DEPENDENT UROPORPHYRINOGEN III METHYLTRANSFERASE, CHLOROPLASTIC"/>
    <property type="match status" value="1"/>
</dbReference>
<organism evidence="8 9">
    <name type="scientific">Deinobacterium chartae</name>
    <dbReference type="NCBI Taxonomy" id="521158"/>
    <lineage>
        <taxon>Bacteria</taxon>
        <taxon>Thermotogati</taxon>
        <taxon>Deinococcota</taxon>
        <taxon>Deinococci</taxon>
        <taxon>Deinococcales</taxon>
        <taxon>Deinococcaceae</taxon>
        <taxon>Deinobacterium</taxon>
    </lineage>
</organism>
<keyword evidence="5" id="KW-0627">Porphyrin biosynthesis</keyword>
<proteinExistence type="predicted"/>
<dbReference type="InterPro" id="IPR003754">
    <property type="entry name" value="4pyrrol_synth_uPrphyn_synth"/>
</dbReference>
<dbReference type="NCBIfam" id="NF004790">
    <property type="entry name" value="PRK06136.1"/>
    <property type="match status" value="1"/>
</dbReference>
<sequence length="493" mass="52561">MSAFVSLIGAGPGDPGLLTLRGKAALEAADVVLYDYLASPELLRYAPQAERIFVGKKGFSEYISQEDINRLIVEKALEDGGKRVARLKGGDVFVFGRGGEEAEACLEAGIPFEVVPGISSAIAAAAYAGIPITHREAGSSFAVLTGNEMLRDDERLDYRAYAGIDTLVFLMGVRTLPRIVEKLLAAGKDPGTPAATIQWGTTPRQRAVSGPLADLPRLVQEAGIEAPAVTVVGEVARYRARLRWFDRGTLFGRAVAVTRTREGNSRLGDLLRQRGARVLEVPLIRHEGPQDPQTLYRTLSEVANGAYRWLLFTSQQGVSATFAALDEMGFDARALAGTLVAAVGPATARELEARGVRPDFVPSQPGALHLGRELPARPEQAVLHLTSQLAEDALERSLEERGLTLARVEAYRTLPAEVSEEARAELAEAEMVTLASGSAARAFAALAGTDFPVAVMGPQTEAAAREVGFARIVAASEPSLEALVEAVERGLNS</sequence>
<evidence type="ECO:0000259" key="6">
    <source>
        <dbReference type="Pfam" id="PF00590"/>
    </source>
</evidence>
<dbReference type="GO" id="GO:0004851">
    <property type="term" value="F:uroporphyrin-III C-methyltransferase activity"/>
    <property type="evidence" value="ECO:0007669"/>
    <property type="project" value="UniProtKB-EC"/>
</dbReference>
<dbReference type="Gene3D" id="3.40.50.10090">
    <property type="match status" value="2"/>
</dbReference>
<dbReference type="GO" id="GO:0032259">
    <property type="term" value="P:methylation"/>
    <property type="evidence" value="ECO:0007669"/>
    <property type="project" value="UniProtKB-KW"/>
</dbReference>
<dbReference type="PROSITE" id="PS00839">
    <property type="entry name" value="SUMT_1"/>
    <property type="match status" value="1"/>
</dbReference>
<evidence type="ECO:0000313" key="9">
    <source>
        <dbReference type="Proteomes" id="UP000569951"/>
    </source>
</evidence>
<dbReference type="FunFam" id="3.40.1010.10:FF:000001">
    <property type="entry name" value="Siroheme synthase"/>
    <property type="match status" value="1"/>
</dbReference>
<dbReference type="AlphaFoldDB" id="A0A841I0W5"/>
<dbReference type="InterPro" id="IPR035996">
    <property type="entry name" value="4pyrrol_Methylase_sf"/>
</dbReference>
<dbReference type="RefSeq" id="WP_183988183.1">
    <property type="nucleotide sequence ID" value="NZ_JACHHG010000011.1"/>
</dbReference>
<dbReference type="SUPFAM" id="SSF53790">
    <property type="entry name" value="Tetrapyrrole methylase"/>
    <property type="match status" value="1"/>
</dbReference>
<dbReference type="Pfam" id="PF00590">
    <property type="entry name" value="TP_methylase"/>
    <property type="match status" value="1"/>
</dbReference>
<dbReference type="InterPro" id="IPR003043">
    <property type="entry name" value="Uropor_MeTrfase_CS"/>
</dbReference>
<reference evidence="8 9" key="1">
    <citation type="submission" date="2020-08" db="EMBL/GenBank/DDBJ databases">
        <title>Genomic Encyclopedia of Type Strains, Phase IV (KMG-IV): sequencing the most valuable type-strain genomes for metagenomic binning, comparative biology and taxonomic classification.</title>
        <authorList>
            <person name="Goeker M."/>
        </authorList>
    </citation>
    <scope>NUCLEOTIDE SEQUENCE [LARGE SCALE GENOMIC DNA]</scope>
    <source>
        <strain evidence="8 9">DSM 21458</strain>
    </source>
</reference>
<dbReference type="InterPro" id="IPR000878">
    <property type="entry name" value="4pyrrol_Mease"/>
</dbReference>
<name>A0A841I0W5_9DEIO</name>
<evidence type="ECO:0000259" key="7">
    <source>
        <dbReference type="Pfam" id="PF02602"/>
    </source>
</evidence>
<dbReference type="FunFam" id="3.30.950.10:FF:000001">
    <property type="entry name" value="Siroheme synthase"/>
    <property type="match status" value="1"/>
</dbReference>
<evidence type="ECO:0000313" key="8">
    <source>
        <dbReference type="EMBL" id="MBB6099431.1"/>
    </source>
</evidence>
<evidence type="ECO:0000256" key="1">
    <source>
        <dbReference type="ARBA" id="ARBA00012162"/>
    </source>
</evidence>
<dbReference type="Gene3D" id="3.30.950.10">
    <property type="entry name" value="Methyltransferase, Cobalt-precorrin-4 Transmethylase, Domain 2"/>
    <property type="match status" value="1"/>
</dbReference>
<accession>A0A841I0W5</accession>
<feature type="domain" description="Tetrapyrrole biosynthesis uroporphyrinogen III synthase" evidence="7">
    <location>
        <begin position="267"/>
        <end position="485"/>
    </location>
</feature>
<dbReference type="Pfam" id="PF02602">
    <property type="entry name" value="HEM4"/>
    <property type="match status" value="1"/>
</dbReference>
<keyword evidence="9" id="KW-1185">Reference proteome</keyword>